<name>A0ABS5EYK5_9PROT</name>
<feature type="transmembrane region" description="Helical" evidence="7">
    <location>
        <begin position="180"/>
        <end position="201"/>
    </location>
</feature>
<dbReference type="PROSITE" id="PS00217">
    <property type="entry name" value="SUGAR_TRANSPORT_2"/>
    <property type="match status" value="1"/>
</dbReference>
<evidence type="ECO:0000256" key="3">
    <source>
        <dbReference type="ARBA" id="ARBA00022448"/>
    </source>
</evidence>
<evidence type="ECO:0000256" key="7">
    <source>
        <dbReference type="SAM" id="Phobius"/>
    </source>
</evidence>
<dbReference type="PANTHER" id="PTHR23511:SF34">
    <property type="entry name" value="SYNAPTIC VESICLE GLYCOPROTEIN 2"/>
    <property type="match status" value="1"/>
</dbReference>
<dbReference type="PROSITE" id="PS50850">
    <property type="entry name" value="MFS"/>
    <property type="match status" value="1"/>
</dbReference>
<keyword evidence="6 7" id="KW-0472">Membrane</keyword>
<keyword evidence="5 7" id="KW-1133">Transmembrane helix</keyword>
<feature type="transmembrane region" description="Helical" evidence="7">
    <location>
        <begin position="449"/>
        <end position="470"/>
    </location>
</feature>
<feature type="transmembrane region" description="Helical" evidence="7">
    <location>
        <begin position="213"/>
        <end position="230"/>
    </location>
</feature>
<evidence type="ECO:0000256" key="2">
    <source>
        <dbReference type="ARBA" id="ARBA00010992"/>
    </source>
</evidence>
<feature type="transmembrane region" description="Helical" evidence="7">
    <location>
        <begin position="419"/>
        <end position="443"/>
    </location>
</feature>
<feature type="transmembrane region" description="Helical" evidence="7">
    <location>
        <begin position="148"/>
        <end position="168"/>
    </location>
</feature>
<accession>A0ABS5EYK5</accession>
<dbReference type="Gene3D" id="1.20.1250.20">
    <property type="entry name" value="MFS general substrate transporter like domains"/>
    <property type="match status" value="1"/>
</dbReference>
<feature type="transmembrane region" description="Helical" evidence="7">
    <location>
        <begin position="386"/>
        <end position="407"/>
    </location>
</feature>
<reference evidence="10" key="1">
    <citation type="journal article" date="2021" name="Syst. Appl. Microbiol.">
        <title>Roseomonas hellenica sp. nov., isolated from roots of wild-growing Alkanna tinctoria.</title>
        <authorList>
            <person name="Rat A."/>
            <person name="Naranjo H.D."/>
            <person name="Lebbe L."/>
            <person name="Cnockaert M."/>
            <person name="Krigas N."/>
            <person name="Grigoriadou K."/>
            <person name="Maloupa E."/>
            <person name="Willems A."/>
        </authorList>
    </citation>
    <scope>NUCLEOTIDE SEQUENCE [LARGE SCALE GENOMIC DNA]</scope>
    <source>
        <strain evidence="10">LMG 31523</strain>
    </source>
</reference>
<evidence type="ECO:0000256" key="6">
    <source>
        <dbReference type="ARBA" id="ARBA00023136"/>
    </source>
</evidence>
<comment type="subcellular location">
    <subcellularLocation>
        <location evidence="1">Membrane</location>
        <topology evidence="1">Multi-pass membrane protein</topology>
    </subcellularLocation>
</comment>
<dbReference type="SUPFAM" id="SSF103473">
    <property type="entry name" value="MFS general substrate transporter"/>
    <property type="match status" value="1"/>
</dbReference>
<evidence type="ECO:0000313" key="10">
    <source>
        <dbReference type="Proteomes" id="UP001196870"/>
    </source>
</evidence>
<dbReference type="Proteomes" id="UP001196870">
    <property type="component" value="Unassembled WGS sequence"/>
</dbReference>
<dbReference type="InterPro" id="IPR036259">
    <property type="entry name" value="MFS_trans_sf"/>
</dbReference>
<dbReference type="InterPro" id="IPR005828">
    <property type="entry name" value="MFS_sugar_transport-like"/>
</dbReference>
<dbReference type="InterPro" id="IPR005829">
    <property type="entry name" value="Sugar_transporter_CS"/>
</dbReference>
<gene>
    <name evidence="9" type="ORF">GXW71_13535</name>
</gene>
<feature type="domain" description="Major facilitator superfamily (MFS) profile" evidence="8">
    <location>
        <begin position="48"/>
        <end position="474"/>
    </location>
</feature>
<proteinExistence type="inferred from homology"/>
<comment type="caution">
    <text evidence="9">The sequence shown here is derived from an EMBL/GenBank/DDBJ whole genome shotgun (WGS) entry which is preliminary data.</text>
</comment>
<dbReference type="EMBL" id="JAAGBB010000014">
    <property type="protein sequence ID" value="MBR0665381.1"/>
    <property type="molecule type" value="Genomic_DNA"/>
</dbReference>
<feature type="transmembrane region" description="Helical" evidence="7">
    <location>
        <begin position="90"/>
        <end position="114"/>
    </location>
</feature>
<feature type="transmembrane region" description="Helical" evidence="7">
    <location>
        <begin position="361"/>
        <end position="380"/>
    </location>
</feature>
<keyword evidence="4 7" id="KW-0812">Transmembrane</keyword>
<evidence type="ECO:0000256" key="5">
    <source>
        <dbReference type="ARBA" id="ARBA00022989"/>
    </source>
</evidence>
<protein>
    <submittedName>
        <fullName evidence="9">MFS transporter</fullName>
    </submittedName>
</protein>
<comment type="similarity">
    <text evidence="2">Belongs to the major facilitator superfamily. Sugar transporter (TC 2.A.1.1) family.</text>
</comment>
<feature type="transmembrane region" description="Helical" evidence="7">
    <location>
        <begin position="297"/>
        <end position="315"/>
    </location>
</feature>
<feature type="transmembrane region" description="Helical" evidence="7">
    <location>
        <begin position="335"/>
        <end position="354"/>
    </location>
</feature>
<evidence type="ECO:0000259" key="8">
    <source>
        <dbReference type="PROSITE" id="PS50850"/>
    </source>
</evidence>
<evidence type="ECO:0000256" key="4">
    <source>
        <dbReference type="ARBA" id="ARBA00022692"/>
    </source>
</evidence>
<sequence length="483" mass="52579">MGSQGSLIGVAAIAAEAARVARPRHLPTASEIGARLDRLPATRHVWFLIICLSLGGFFEFYDLFFTGYVAPGLFREGILTPTTPGLFGTSGIASFIAALFAGLFIGTMVFGFVADRFGRRAIFTFSLLAYTICSVAMAFQTTAFGLNLWRFLAGVGIGVELVTIDTYISELAPIELRGRAFAVNQAIQFSAVPVIAFLAYALVPLDPLGLPGWRWLVLIGAVSALFVWWLRRAVPESPRWLAAHGRLEEAERITAALERRVQAEYGKALPPPLPHPAPPPGRGRFLEMFSGVYRNRTIMLVIFNIFQTVGFYGFANWVPTLLISQGVDVTRSLEYTFIIAIASPFGPALGYLLADRAERKWQIVAAAAGIAIFGLCFAGARGGVPLIIFGVLLTLASNLLSYAFHAYQPELYPTRIRAMAVGFVYSWSRLSAVFTAFVIAFFLGRFGTTGVFTLIAGSMLIVALAIALMGPRTRDLPLERISQ</sequence>
<feature type="transmembrane region" description="Helical" evidence="7">
    <location>
        <begin position="45"/>
        <end position="70"/>
    </location>
</feature>
<dbReference type="Pfam" id="PF00083">
    <property type="entry name" value="Sugar_tr"/>
    <property type="match status" value="1"/>
</dbReference>
<evidence type="ECO:0000313" key="9">
    <source>
        <dbReference type="EMBL" id="MBR0665381.1"/>
    </source>
</evidence>
<feature type="transmembrane region" description="Helical" evidence="7">
    <location>
        <begin position="121"/>
        <end position="142"/>
    </location>
</feature>
<keyword evidence="3" id="KW-0813">Transport</keyword>
<dbReference type="CDD" id="cd17316">
    <property type="entry name" value="MFS_SV2_like"/>
    <property type="match status" value="1"/>
</dbReference>
<evidence type="ECO:0000256" key="1">
    <source>
        <dbReference type="ARBA" id="ARBA00004141"/>
    </source>
</evidence>
<organism evidence="9 10">
    <name type="scientific">Plastoroseomonas hellenica</name>
    <dbReference type="NCBI Taxonomy" id="2687306"/>
    <lineage>
        <taxon>Bacteria</taxon>
        <taxon>Pseudomonadati</taxon>
        <taxon>Pseudomonadota</taxon>
        <taxon>Alphaproteobacteria</taxon>
        <taxon>Acetobacterales</taxon>
        <taxon>Acetobacteraceae</taxon>
        <taxon>Plastoroseomonas</taxon>
    </lineage>
</organism>
<keyword evidence="10" id="KW-1185">Reference proteome</keyword>
<dbReference type="PANTHER" id="PTHR23511">
    <property type="entry name" value="SYNAPTIC VESICLE GLYCOPROTEIN 2"/>
    <property type="match status" value="1"/>
</dbReference>
<dbReference type="InterPro" id="IPR020846">
    <property type="entry name" value="MFS_dom"/>
</dbReference>